<feature type="site" description="Important for catalytic activity" evidence="9">
    <location>
        <position position="21"/>
    </location>
</feature>
<dbReference type="InterPro" id="IPR036676">
    <property type="entry name" value="PurM-like_C_sf"/>
</dbReference>
<keyword evidence="5 9" id="KW-0418">Kinase</keyword>
<sequence length="353" mass="37420">MTSTEPIRLTQFSHGAGCGCKIAPAVLEQILQSNLTSITDQRLLVGNSSKDDAAVYDIGNGQAIISTTDFFMPIVDDAFSFGQIASANAISDVYAMGGKPILAIAVLGWPVEKLPAALAQQVLDGARSICAEAGIPLAGGHSIDSPEPFFGLAVNGLVQHTHLKQNNTATEGDLLFLTKPIGVGVLSTAEKRSLLKEEHIGIAAKQMKQLNKIGEQLGKLAAVTAMTDVTGFGLLGHLIEMAEGSNLSAELNYQHIPFLEAARAYAAQRIVPDATYRNWNSYNSKVSFGSGVNVMEAFNLLPDPQTNGGLLIAVKADAATKVQELFAESGMTQFAQPIGRMINQTEKIINILA</sequence>
<dbReference type="HAMAP" id="MF_00625">
    <property type="entry name" value="SelD"/>
    <property type="match status" value="1"/>
</dbReference>
<dbReference type="InterPro" id="IPR023061">
    <property type="entry name" value="SelD_I"/>
</dbReference>
<dbReference type="AlphaFoldDB" id="A0A562SPA1"/>
<name>A0A562SPA1_9BACT</name>
<dbReference type="GO" id="GO:0005524">
    <property type="term" value="F:ATP binding"/>
    <property type="evidence" value="ECO:0007669"/>
    <property type="project" value="UniProtKB-UniRule"/>
</dbReference>
<evidence type="ECO:0000256" key="1">
    <source>
        <dbReference type="ARBA" id="ARBA00008026"/>
    </source>
</evidence>
<dbReference type="PANTHER" id="PTHR10256">
    <property type="entry name" value="SELENIDE, WATER DIKINASE"/>
    <property type="match status" value="1"/>
</dbReference>
<dbReference type="InterPro" id="IPR010918">
    <property type="entry name" value="PurM-like_C_dom"/>
</dbReference>
<feature type="binding site" evidence="9">
    <location>
        <position position="92"/>
    </location>
    <ligand>
        <name>Mg(2+)</name>
        <dbReference type="ChEBI" id="CHEBI:18420"/>
    </ligand>
</feature>
<keyword evidence="13" id="KW-1185">Reference proteome</keyword>
<dbReference type="InterPro" id="IPR004536">
    <property type="entry name" value="SPS/SelD"/>
</dbReference>
<dbReference type="RefSeq" id="WP_144885091.1">
    <property type="nucleotide sequence ID" value="NZ_VLLE01000003.1"/>
</dbReference>
<dbReference type="GO" id="GO:0000287">
    <property type="term" value="F:magnesium ion binding"/>
    <property type="evidence" value="ECO:0007669"/>
    <property type="project" value="UniProtKB-UniRule"/>
</dbReference>
<dbReference type="GO" id="GO:0016260">
    <property type="term" value="P:selenocysteine biosynthetic process"/>
    <property type="evidence" value="ECO:0007669"/>
    <property type="project" value="InterPro"/>
</dbReference>
<comment type="similarity">
    <text evidence="1 9">Belongs to the selenophosphate synthase 1 family. Class I subfamily.</text>
</comment>
<dbReference type="InterPro" id="IPR036921">
    <property type="entry name" value="PurM-like_N_sf"/>
</dbReference>
<dbReference type="Gene3D" id="3.30.1330.10">
    <property type="entry name" value="PurM-like, N-terminal domain"/>
    <property type="match status" value="1"/>
</dbReference>
<feature type="domain" description="PurM-like N-terminal" evidence="10">
    <location>
        <begin position="51"/>
        <end position="158"/>
    </location>
</feature>
<dbReference type="EC" id="2.7.9.3" evidence="9"/>
<evidence type="ECO:0000256" key="9">
    <source>
        <dbReference type="HAMAP-Rule" id="MF_00625"/>
    </source>
</evidence>
<keyword evidence="8 9" id="KW-0711">Selenium</keyword>
<dbReference type="FunFam" id="3.30.1330.10:FF:000003">
    <property type="entry name" value="Selenide, water dikinase"/>
    <property type="match status" value="1"/>
</dbReference>
<feature type="binding site" description="in other chain" evidence="9">
    <location>
        <begin position="49"/>
        <end position="51"/>
    </location>
    <ligand>
        <name>ATP</name>
        <dbReference type="ChEBI" id="CHEBI:30616"/>
        <note>ligand shared between dimeric partners</note>
    </ligand>
</feature>
<keyword evidence="2 9" id="KW-0808">Transferase</keyword>
<organism evidence="12 13">
    <name type="scientific">Lacibacter cauensis</name>
    <dbReference type="NCBI Taxonomy" id="510947"/>
    <lineage>
        <taxon>Bacteria</taxon>
        <taxon>Pseudomonadati</taxon>
        <taxon>Bacteroidota</taxon>
        <taxon>Chitinophagia</taxon>
        <taxon>Chitinophagales</taxon>
        <taxon>Chitinophagaceae</taxon>
        <taxon>Lacibacter</taxon>
    </lineage>
</organism>
<comment type="function">
    <text evidence="9">Synthesizes selenophosphate from selenide and ATP.</text>
</comment>
<feature type="domain" description="PurM-like C-terminal" evidence="11">
    <location>
        <begin position="171"/>
        <end position="346"/>
    </location>
</feature>
<keyword evidence="6 9" id="KW-0067">ATP-binding</keyword>
<keyword evidence="3 9" id="KW-0479">Metal-binding</keyword>
<reference evidence="12 13" key="1">
    <citation type="journal article" date="2015" name="Stand. Genomic Sci.">
        <title>Genomic Encyclopedia of Bacterial and Archaeal Type Strains, Phase III: the genomes of soil and plant-associated and newly described type strains.</title>
        <authorList>
            <person name="Whitman W.B."/>
            <person name="Woyke T."/>
            <person name="Klenk H.P."/>
            <person name="Zhou Y."/>
            <person name="Lilburn T.G."/>
            <person name="Beck B.J."/>
            <person name="De Vos P."/>
            <person name="Vandamme P."/>
            <person name="Eisen J.A."/>
            <person name="Garrity G."/>
            <person name="Hugenholtz P."/>
            <person name="Kyrpides N.C."/>
        </authorList>
    </citation>
    <scope>NUCLEOTIDE SEQUENCE [LARGE SCALE GENOMIC DNA]</scope>
    <source>
        <strain evidence="12 13">CGMCC 1.7271</strain>
    </source>
</reference>
<feature type="binding site" description="in other chain" evidence="9">
    <location>
        <position position="21"/>
    </location>
    <ligand>
        <name>ATP</name>
        <dbReference type="ChEBI" id="CHEBI:30616"/>
        <note>ligand shared between dimeric partners</note>
    </ligand>
</feature>
<dbReference type="SUPFAM" id="SSF55326">
    <property type="entry name" value="PurM N-terminal domain-like"/>
    <property type="match status" value="1"/>
</dbReference>
<comment type="cofactor">
    <cofactor evidence="9">
        <name>Mg(2+)</name>
        <dbReference type="ChEBI" id="CHEBI:18420"/>
    </cofactor>
    <text evidence="9">Binds 1 Mg(2+) ion per monomer.</text>
</comment>
<dbReference type="PANTHER" id="PTHR10256:SF0">
    <property type="entry name" value="INACTIVE SELENIDE, WATER DIKINASE-LIKE PROTEIN-RELATED"/>
    <property type="match status" value="1"/>
</dbReference>
<evidence type="ECO:0000256" key="7">
    <source>
        <dbReference type="ARBA" id="ARBA00022842"/>
    </source>
</evidence>
<dbReference type="CDD" id="cd02195">
    <property type="entry name" value="SelD"/>
    <property type="match status" value="1"/>
</dbReference>
<feature type="binding site" evidence="9">
    <location>
        <position position="228"/>
    </location>
    <ligand>
        <name>Mg(2+)</name>
        <dbReference type="ChEBI" id="CHEBI:18420"/>
    </ligand>
</feature>
<dbReference type="OrthoDB" id="9772934at2"/>
<dbReference type="Proteomes" id="UP000316167">
    <property type="component" value="Unassembled WGS sequence"/>
</dbReference>
<dbReference type="GO" id="GO:0005737">
    <property type="term" value="C:cytoplasm"/>
    <property type="evidence" value="ECO:0007669"/>
    <property type="project" value="TreeGrafter"/>
</dbReference>
<feature type="binding site" description="in other chain" evidence="9">
    <location>
        <position position="69"/>
    </location>
    <ligand>
        <name>ATP</name>
        <dbReference type="ChEBI" id="CHEBI:30616"/>
        <note>ligand shared between dimeric partners</note>
    </ligand>
</feature>
<evidence type="ECO:0000313" key="13">
    <source>
        <dbReference type="Proteomes" id="UP000316167"/>
    </source>
</evidence>
<evidence type="ECO:0000256" key="2">
    <source>
        <dbReference type="ARBA" id="ARBA00022679"/>
    </source>
</evidence>
<dbReference type="Pfam" id="PF00586">
    <property type="entry name" value="AIRS"/>
    <property type="match status" value="1"/>
</dbReference>
<dbReference type="NCBIfam" id="NF002098">
    <property type="entry name" value="PRK00943.1"/>
    <property type="match status" value="1"/>
</dbReference>
<comment type="catalytic activity">
    <reaction evidence="9">
        <text>hydrogenselenide + ATP + H2O = selenophosphate + AMP + phosphate + 2 H(+)</text>
        <dbReference type="Rhea" id="RHEA:18737"/>
        <dbReference type="ChEBI" id="CHEBI:15377"/>
        <dbReference type="ChEBI" id="CHEBI:15378"/>
        <dbReference type="ChEBI" id="CHEBI:16144"/>
        <dbReference type="ChEBI" id="CHEBI:29317"/>
        <dbReference type="ChEBI" id="CHEBI:30616"/>
        <dbReference type="ChEBI" id="CHEBI:43474"/>
        <dbReference type="ChEBI" id="CHEBI:456215"/>
        <dbReference type="EC" id="2.7.9.3"/>
    </reaction>
</comment>
<dbReference type="NCBIfam" id="TIGR00476">
    <property type="entry name" value="selD"/>
    <property type="match status" value="1"/>
</dbReference>
<feature type="binding site" evidence="9">
    <location>
        <begin position="140"/>
        <end position="142"/>
    </location>
    <ligand>
        <name>ATP</name>
        <dbReference type="ChEBI" id="CHEBI:30616"/>
        <note>ligand shared between dimeric partners</note>
    </ligand>
</feature>
<feature type="binding site" description="in other chain" evidence="9">
    <location>
        <position position="92"/>
    </location>
    <ligand>
        <name>ATP</name>
        <dbReference type="ChEBI" id="CHEBI:30616"/>
        <note>ligand shared between dimeric partners</note>
    </ligand>
</feature>
<evidence type="ECO:0000259" key="11">
    <source>
        <dbReference type="Pfam" id="PF02769"/>
    </source>
</evidence>
<evidence type="ECO:0000256" key="3">
    <source>
        <dbReference type="ARBA" id="ARBA00022723"/>
    </source>
</evidence>
<dbReference type="InterPro" id="IPR016188">
    <property type="entry name" value="PurM-like_N"/>
</dbReference>
<evidence type="ECO:0000256" key="6">
    <source>
        <dbReference type="ARBA" id="ARBA00022840"/>
    </source>
</evidence>
<feature type="active site" evidence="9">
    <location>
        <position position="18"/>
    </location>
</feature>
<dbReference type="EMBL" id="VLLE01000003">
    <property type="protein sequence ID" value="TWI83003.1"/>
    <property type="molecule type" value="Genomic_DNA"/>
</dbReference>
<keyword evidence="4 9" id="KW-0547">Nucleotide-binding</keyword>
<accession>A0A562SPA1</accession>
<dbReference type="Gene3D" id="3.90.650.10">
    <property type="entry name" value="PurM-like C-terminal domain"/>
    <property type="match status" value="1"/>
</dbReference>
<evidence type="ECO:0000256" key="8">
    <source>
        <dbReference type="ARBA" id="ARBA00023266"/>
    </source>
</evidence>
<comment type="subunit">
    <text evidence="9">Homodimer.</text>
</comment>
<gene>
    <name evidence="9" type="primary">selD</name>
    <name evidence="12" type="ORF">IQ13_1109</name>
</gene>
<keyword evidence="7 9" id="KW-0460">Magnesium</keyword>
<dbReference type="FunFam" id="3.90.650.10:FF:000004">
    <property type="entry name" value="Selenide, water dikinase"/>
    <property type="match status" value="1"/>
</dbReference>
<dbReference type="Pfam" id="PF02769">
    <property type="entry name" value="AIRS_C"/>
    <property type="match status" value="1"/>
</dbReference>
<dbReference type="GO" id="GO:0004756">
    <property type="term" value="F:selenide, water dikinase activity"/>
    <property type="evidence" value="ECO:0007669"/>
    <property type="project" value="UniProtKB-UniRule"/>
</dbReference>
<protein>
    <recommendedName>
        <fullName evidence="9">Selenide, water dikinase</fullName>
        <ecNumber evidence="9">2.7.9.3</ecNumber>
    </recommendedName>
    <alternativeName>
        <fullName evidence="9">Selenium donor protein</fullName>
    </alternativeName>
    <alternativeName>
        <fullName evidence="9">Selenophosphate synthase</fullName>
    </alternativeName>
</protein>
<evidence type="ECO:0000256" key="4">
    <source>
        <dbReference type="ARBA" id="ARBA00022741"/>
    </source>
</evidence>
<feature type="binding site" evidence="9">
    <location>
        <position position="52"/>
    </location>
    <ligand>
        <name>Mg(2+)</name>
        <dbReference type="ChEBI" id="CHEBI:18420"/>
    </ligand>
</feature>
<proteinExistence type="inferred from homology"/>
<comment type="caution">
    <text evidence="12">The sequence shown here is derived from an EMBL/GenBank/DDBJ whole genome shotgun (WGS) entry which is preliminary data.</text>
</comment>
<dbReference type="PIRSF" id="PIRSF036407">
    <property type="entry name" value="Selenphspht_syn"/>
    <property type="match status" value="1"/>
</dbReference>
<evidence type="ECO:0000259" key="10">
    <source>
        <dbReference type="Pfam" id="PF00586"/>
    </source>
</evidence>
<evidence type="ECO:0000256" key="5">
    <source>
        <dbReference type="ARBA" id="ARBA00022777"/>
    </source>
</evidence>
<dbReference type="SUPFAM" id="SSF56042">
    <property type="entry name" value="PurM C-terminal domain-like"/>
    <property type="match status" value="1"/>
</dbReference>
<evidence type="ECO:0000313" key="12">
    <source>
        <dbReference type="EMBL" id="TWI83003.1"/>
    </source>
</evidence>